<dbReference type="Proteomes" id="UP000516052">
    <property type="component" value="Chromosome"/>
</dbReference>
<dbReference type="AlphaFoldDB" id="A0A7H0IGC7"/>
<proteinExistence type="predicted"/>
<evidence type="ECO:0000313" key="1">
    <source>
        <dbReference type="EMBL" id="QNP71843.1"/>
    </source>
</evidence>
<name>A0A7H0IGC7_9ACTN</name>
<dbReference type="KEGG" id="sroi:IAG44_22120"/>
<dbReference type="EMBL" id="CP060828">
    <property type="protein sequence ID" value="QNP71843.1"/>
    <property type="molecule type" value="Genomic_DNA"/>
</dbReference>
<organism evidence="1 2">
    <name type="scientific">Streptomyces roseirectus</name>
    <dbReference type="NCBI Taxonomy" id="2768066"/>
    <lineage>
        <taxon>Bacteria</taxon>
        <taxon>Bacillati</taxon>
        <taxon>Actinomycetota</taxon>
        <taxon>Actinomycetes</taxon>
        <taxon>Kitasatosporales</taxon>
        <taxon>Streptomycetaceae</taxon>
        <taxon>Streptomyces</taxon>
    </lineage>
</organism>
<sequence>MTITFEVPGGVRTRDPRELLNAVRPYVKERLYNIFEAPGAQGIDLYEREVRLLLRDSVAVRSLAERILDQAVAYLVTAMENPGVDIGPGYTVDLGIHQIILDTPVYFAFCELYNDGRYKHHAPLVERRRDGTVMRTAELIRANGFDVDLELWEVDAAECGPCDDKVPDSH</sequence>
<protein>
    <submittedName>
        <fullName evidence="1">Uncharacterized protein</fullName>
    </submittedName>
</protein>
<keyword evidence="2" id="KW-1185">Reference proteome</keyword>
<dbReference type="RefSeq" id="WP_187748803.1">
    <property type="nucleotide sequence ID" value="NZ_CP060828.1"/>
</dbReference>
<evidence type="ECO:0000313" key="2">
    <source>
        <dbReference type="Proteomes" id="UP000516052"/>
    </source>
</evidence>
<accession>A0A7H0IGC7</accession>
<gene>
    <name evidence="1" type="ORF">IAG44_22120</name>
</gene>
<reference evidence="1 2" key="1">
    <citation type="submission" date="2020-08" db="EMBL/GenBank/DDBJ databases">
        <title>A novel species.</title>
        <authorList>
            <person name="Gao J."/>
        </authorList>
    </citation>
    <scope>NUCLEOTIDE SEQUENCE [LARGE SCALE GENOMIC DNA]</scope>
    <source>
        <strain evidence="1 2">CRXT-G-22</strain>
    </source>
</reference>